<evidence type="ECO:0000256" key="2">
    <source>
        <dbReference type="ARBA" id="ARBA00022679"/>
    </source>
</evidence>
<dbReference type="Gene3D" id="3.40.50.150">
    <property type="entry name" value="Vaccinia Virus protein VP39"/>
    <property type="match status" value="1"/>
</dbReference>
<dbReference type="GO" id="GO:0031167">
    <property type="term" value="P:rRNA methylation"/>
    <property type="evidence" value="ECO:0007669"/>
    <property type="project" value="InterPro"/>
</dbReference>
<dbReference type="InterPro" id="IPR002052">
    <property type="entry name" value="DNA_methylase_N6_adenine_CS"/>
</dbReference>
<dbReference type="InterPro" id="IPR004398">
    <property type="entry name" value="RNA_MeTrfase_RsmD"/>
</dbReference>
<dbReference type="Proteomes" id="UP000027466">
    <property type="component" value="Unassembled WGS sequence"/>
</dbReference>
<dbReference type="PIRSF" id="PIRSF004553">
    <property type="entry name" value="CHP00095"/>
    <property type="match status" value="1"/>
</dbReference>
<evidence type="ECO:0000313" key="4">
    <source>
        <dbReference type="EMBL" id="KDR44835.1"/>
    </source>
</evidence>
<organism evidence="4 5">
    <name type="scientific">Caballeronia glathei</name>
    <dbReference type="NCBI Taxonomy" id="60547"/>
    <lineage>
        <taxon>Bacteria</taxon>
        <taxon>Pseudomonadati</taxon>
        <taxon>Pseudomonadota</taxon>
        <taxon>Betaproteobacteria</taxon>
        <taxon>Burkholderiales</taxon>
        <taxon>Burkholderiaceae</taxon>
        <taxon>Caballeronia</taxon>
    </lineage>
</organism>
<keyword evidence="1 4" id="KW-0489">Methyltransferase</keyword>
<name>A0A069PWB8_9BURK</name>
<sequence>MPRSSITRQPTSATPGRAPARVREAAPSRGGKPHSIRIIGGDWKRTPLPVLDLDGLRPTPDRVRETLFNWLGQQLYGQRCLDLFAGSGALGFEAASRGAARVLMVERSGRAVAQLKANQARLAASNIEILEADALRLAASLAPHSFDVVFLDPPFGDKPVLERALELAVALVAPGGALYVESGDALDPSEAPALAGWKIVREGKAGAVRYHLLRRENEE</sequence>
<dbReference type="AlphaFoldDB" id="A0A069PWB8"/>
<evidence type="ECO:0000256" key="3">
    <source>
        <dbReference type="SAM" id="MobiDB-lite"/>
    </source>
</evidence>
<feature type="compositionally biased region" description="Polar residues" evidence="3">
    <location>
        <begin position="1"/>
        <end position="14"/>
    </location>
</feature>
<dbReference type="EMBL" id="JFHC01000001">
    <property type="protein sequence ID" value="KDR44835.1"/>
    <property type="molecule type" value="Genomic_DNA"/>
</dbReference>
<dbReference type="GO" id="GO:0003676">
    <property type="term" value="F:nucleic acid binding"/>
    <property type="evidence" value="ECO:0007669"/>
    <property type="project" value="InterPro"/>
</dbReference>
<dbReference type="Pfam" id="PF03602">
    <property type="entry name" value="Cons_hypoth95"/>
    <property type="match status" value="1"/>
</dbReference>
<dbReference type="PANTHER" id="PTHR43542">
    <property type="entry name" value="METHYLTRANSFERASE"/>
    <property type="match status" value="1"/>
</dbReference>
<evidence type="ECO:0000313" key="5">
    <source>
        <dbReference type="Proteomes" id="UP000027466"/>
    </source>
</evidence>
<dbReference type="RefSeq" id="WP_051672201.1">
    <property type="nucleotide sequence ID" value="NZ_CADFFX010000003.1"/>
</dbReference>
<dbReference type="GO" id="GO:0008168">
    <property type="term" value="F:methyltransferase activity"/>
    <property type="evidence" value="ECO:0007669"/>
    <property type="project" value="UniProtKB-KW"/>
</dbReference>
<dbReference type="InterPro" id="IPR029063">
    <property type="entry name" value="SAM-dependent_MTases_sf"/>
</dbReference>
<dbReference type="NCBIfam" id="TIGR00095">
    <property type="entry name" value="16S rRNA (guanine(966)-N(2))-methyltransferase RsmD"/>
    <property type="match status" value="1"/>
</dbReference>
<dbReference type="PANTHER" id="PTHR43542:SF1">
    <property type="entry name" value="METHYLTRANSFERASE"/>
    <property type="match status" value="1"/>
</dbReference>
<reference evidence="4 5" key="1">
    <citation type="submission" date="2014-03" db="EMBL/GenBank/DDBJ databases">
        <title>Draft Genome Sequences of Four Burkholderia Strains.</title>
        <authorList>
            <person name="Liu X.Y."/>
            <person name="Li C.X."/>
            <person name="Xu J.H."/>
        </authorList>
    </citation>
    <scope>NUCLEOTIDE SEQUENCE [LARGE SCALE GENOMIC DNA]</scope>
    <source>
        <strain evidence="4 5">DSM 50014</strain>
    </source>
</reference>
<proteinExistence type="predicted"/>
<comment type="caution">
    <text evidence="4">The sequence shown here is derived from an EMBL/GenBank/DDBJ whole genome shotgun (WGS) entry which is preliminary data.</text>
</comment>
<feature type="region of interest" description="Disordered" evidence="3">
    <location>
        <begin position="1"/>
        <end position="38"/>
    </location>
</feature>
<keyword evidence="5" id="KW-1185">Reference proteome</keyword>
<dbReference type="CDD" id="cd02440">
    <property type="entry name" value="AdoMet_MTases"/>
    <property type="match status" value="1"/>
</dbReference>
<dbReference type="SUPFAM" id="SSF53335">
    <property type="entry name" value="S-adenosyl-L-methionine-dependent methyltransferases"/>
    <property type="match status" value="1"/>
</dbReference>
<protein>
    <submittedName>
        <fullName evidence="4">Methyltransferase</fullName>
    </submittedName>
</protein>
<accession>A0A069PWB8</accession>
<dbReference type="PROSITE" id="PS00092">
    <property type="entry name" value="N6_MTASE"/>
    <property type="match status" value="1"/>
</dbReference>
<gene>
    <name evidence="4" type="ORF">BG61_01330</name>
</gene>
<evidence type="ECO:0000256" key="1">
    <source>
        <dbReference type="ARBA" id="ARBA00022603"/>
    </source>
</evidence>
<keyword evidence="2 4" id="KW-0808">Transferase</keyword>